<evidence type="ECO:0000256" key="2">
    <source>
        <dbReference type="ARBA" id="ARBA00004141"/>
    </source>
</evidence>
<dbReference type="EMBL" id="JAIRAU010000001">
    <property type="protein sequence ID" value="MBZ5708042.1"/>
    <property type="molecule type" value="Genomic_DNA"/>
</dbReference>
<dbReference type="InterPro" id="IPR008915">
    <property type="entry name" value="Peptidase_M50"/>
</dbReference>
<keyword evidence="8" id="KW-0862">Zinc</keyword>
<feature type="transmembrane region" description="Helical" evidence="12">
    <location>
        <begin position="36"/>
        <end position="56"/>
    </location>
</feature>
<evidence type="ECO:0000256" key="5">
    <source>
        <dbReference type="ARBA" id="ARBA00022692"/>
    </source>
</evidence>
<accession>A0ABS7TIH8</accession>
<dbReference type="PANTHER" id="PTHR39188">
    <property type="entry name" value="MEMBRANE-ASSOCIATED ZINC METALLOPROTEASE M50B"/>
    <property type="match status" value="1"/>
</dbReference>
<keyword evidence="6" id="KW-0479">Metal-binding</keyword>
<comment type="cofactor">
    <cofactor evidence="1">
        <name>Zn(2+)</name>
        <dbReference type="ChEBI" id="CHEBI:29105"/>
    </cofactor>
</comment>
<evidence type="ECO:0000256" key="11">
    <source>
        <dbReference type="ARBA" id="ARBA00023136"/>
    </source>
</evidence>
<evidence type="ECO:0000256" key="10">
    <source>
        <dbReference type="ARBA" id="ARBA00023049"/>
    </source>
</evidence>
<keyword evidence="5 12" id="KW-0812">Transmembrane</keyword>
<comment type="subcellular location">
    <subcellularLocation>
        <location evidence="2">Membrane</location>
        <topology evidence="2">Multi-pass membrane protein</topology>
    </subcellularLocation>
</comment>
<keyword evidence="11 12" id="KW-0472">Membrane</keyword>
<sequence length="246" mass="25965">MQWSWSLGRLFGIDTRVHASFVLVLLWAVLSSYDGGPAAIAYGLAFLLAVFASVVAHEFGHALTARSFGISTRQILLLPIGGVAQIEGAHMPPREEFMVAVAGPIVSLLLAGAFFGLAALTGDLTPHHFLGALAWANLGLGVFNLLPAFPMDGGRVFRALLSARMGPLRATEIAATVGKLAAFGLGAYAIASGRTMMTLVAIFLYFAATGEANLAARRFGRGPADPALWRSMSGFPRRGGPDRRGR</sequence>
<feature type="transmembrane region" description="Helical" evidence="12">
    <location>
        <begin position="7"/>
        <end position="30"/>
    </location>
</feature>
<evidence type="ECO:0000256" key="12">
    <source>
        <dbReference type="SAM" id="Phobius"/>
    </source>
</evidence>
<name>A0ABS7TIH8_9BACT</name>
<organism evidence="14 15">
    <name type="scientific">Nannocystis pusilla</name>
    <dbReference type="NCBI Taxonomy" id="889268"/>
    <lineage>
        <taxon>Bacteria</taxon>
        <taxon>Pseudomonadati</taxon>
        <taxon>Myxococcota</taxon>
        <taxon>Polyangia</taxon>
        <taxon>Nannocystales</taxon>
        <taxon>Nannocystaceae</taxon>
        <taxon>Nannocystis</taxon>
    </lineage>
</organism>
<dbReference type="GO" id="GO:0006508">
    <property type="term" value="P:proteolysis"/>
    <property type="evidence" value="ECO:0007669"/>
    <property type="project" value="UniProtKB-KW"/>
</dbReference>
<feature type="transmembrane region" description="Helical" evidence="12">
    <location>
        <begin position="129"/>
        <end position="149"/>
    </location>
</feature>
<evidence type="ECO:0000256" key="6">
    <source>
        <dbReference type="ARBA" id="ARBA00022723"/>
    </source>
</evidence>
<keyword evidence="7" id="KW-0378">Hydrolase</keyword>
<evidence type="ECO:0000259" key="13">
    <source>
        <dbReference type="Pfam" id="PF02163"/>
    </source>
</evidence>
<protein>
    <submittedName>
        <fullName evidence="14">Site-2 protease family protein</fullName>
    </submittedName>
</protein>
<evidence type="ECO:0000313" key="14">
    <source>
        <dbReference type="EMBL" id="MBZ5708042.1"/>
    </source>
</evidence>
<evidence type="ECO:0000256" key="3">
    <source>
        <dbReference type="ARBA" id="ARBA00007931"/>
    </source>
</evidence>
<evidence type="ECO:0000256" key="9">
    <source>
        <dbReference type="ARBA" id="ARBA00022989"/>
    </source>
</evidence>
<evidence type="ECO:0000256" key="1">
    <source>
        <dbReference type="ARBA" id="ARBA00001947"/>
    </source>
</evidence>
<evidence type="ECO:0000313" key="15">
    <source>
        <dbReference type="Proteomes" id="UP001139031"/>
    </source>
</evidence>
<dbReference type="Proteomes" id="UP001139031">
    <property type="component" value="Unassembled WGS sequence"/>
</dbReference>
<dbReference type="PANTHER" id="PTHR39188:SF3">
    <property type="entry name" value="STAGE IV SPORULATION PROTEIN FB"/>
    <property type="match status" value="1"/>
</dbReference>
<dbReference type="GO" id="GO:0008233">
    <property type="term" value="F:peptidase activity"/>
    <property type="evidence" value="ECO:0007669"/>
    <property type="project" value="UniProtKB-KW"/>
</dbReference>
<gene>
    <name evidence="14" type="ORF">K7C98_02155</name>
</gene>
<reference evidence="14" key="1">
    <citation type="submission" date="2021-08" db="EMBL/GenBank/DDBJ databases">
        <authorList>
            <person name="Stevens D.C."/>
        </authorList>
    </citation>
    <scope>NUCLEOTIDE SEQUENCE</scope>
    <source>
        <strain evidence="14">DSM 53165</strain>
    </source>
</reference>
<dbReference type="Pfam" id="PF02163">
    <property type="entry name" value="Peptidase_M50"/>
    <property type="match status" value="2"/>
</dbReference>
<keyword evidence="9 12" id="KW-1133">Transmembrane helix</keyword>
<feature type="transmembrane region" description="Helical" evidence="12">
    <location>
        <begin position="196"/>
        <end position="216"/>
    </location>
</feature>
<keyword evidence="15" id="KW-1185">Reference proteome</keyword>
<comment type="similarity">
    <text evidence="3">Belongs to the peptidase M50B family.</text>
</comment>
<proteinExistence type="inferred from homology"/>
<keyword evidence="10" id="KW-0482">Metalloprotease</keyword>
<evidence type="ECO:0000256" key="7">
    <source>
        <dbReference type="ARBA" id="ARBA00022801"/>
    </source>
</evidence>
<keyword evidence="4 14" id="KW-0645">Protease</keyword>
<feature type="domain" description="Peptidase M50" evidence="13">
    <location>
        <begin position="126"/>
        <end position="182"/>
    </location>
</feature>
<feature type="domain" description="Peptidase M50" evidence="13">
    <location>
        <begin position="45"/>
        <end position="119"/>
    </location>
</feature>
<evidence type="ECO:0000256" key="8">
    <source>
        <dbReference type="ARBA" id="ARBA00022833"/>
    </source>
</evidence>
<feature type="transmembrane region" description="Helical" evidence="12">
    <location>
        <begin position="97"/>
        <end position="117"/>
    </location>
</feature>
<comment type="caution">
    <text evidence="14">The sequence shown here is derived from an EMBL/GenBank/DDBJ whole genome shotgun (WGS) entry which is preliminary data.</text>
</comment>
<dbReference type="RefSeq" id="WP_224189800.1">
    <property type="nucleotide sequence ID" value="NZ_JAIRAU010000001.1"/>
</dbReference>
<evidence type="ECO:0000256" key="4">
    <source>
        <dbReference type="ARBA" id="ARBA00022670"/>
    </source>
</evidence>